<reference evidence="1" key="1">
    <citation type="submission" date="2018-05" db="EMBL/GenBank/DDBJ databases">
        <authorList>
            <person name="Lanie J.A."/>
            <person name="Ng W.-L."/>
            <person name="Kazmierczak K.M."/>
            <person name="Andrzejewski T.M."/>
            <person name="Davidsen T.M."/>
            <person name="Wayne K.J."/>
            <person name="Tettelin H."/>
            <person name="Glass J.I."/>
            <person name="Rusch D."/>
            <person name="Podicherti R."/>
            <person name="Tsui H.-C.T."/>
            <person name="Winkler M.E."/>
        </authorList>
    </citation>
    <scope>NUCLEOTIDE SEQUENCE</scope>
</reference>
<organism evidence="1">
    <name type="scientific">marine metagenome</name>
    <dbReference type="NCBI Taxonomy" id="408172"/>
    <lineage>
        <taxon>unclassified sequences</taxon>
        <taxon>metagenomes</taxon>
        <taxon>ecological metagenomes</taxon>
    </lineage>
</organism>
<gene>
    <name evidence="1" type="ORF">METZ01_LOCUS199439</name>
</gene>
<evidence type="ECO:0000313" key="1">
    <source>
        <dbReference type="EMBL" id="SVB46585.1"/>
    </source>
</evidence>
<name>A0A382E802_9ZZZZ</name>
<dbReference type="PANTHER" id="PTHR42754:SF1">
    <property type="entry name" value="LIPOPROTEIN"/>
    <property type="match status" value="1"/>
</dbReference>
<dbReference type="PANTHER" id="PTHR42754">
    <property type="entry name" value="ENDOGLUCANASE"/>
    <property type="match status" value="1"/>
</dbReference>
<proteinExistence type="predicted"/>
<evidence type="ECO:0008006" key="2">
    <source>
        <dbReference type="Google" id="ProtNLM"/>
    </source>
</evidence>
<dbReference type="EMBL" id="UINC01043075">
    <property type="protein sequence ID" value="SVB46585.1"/>
    <property type="molecule type" value="Genomic_DNA"/>
</dbReference>
<dbReference type="AlphaFoldDB" id="A0A382E802"/>
<feature type="non-terminal residue" evidence="1">
    <location>
        <position position="248"/>
    </location>
</feature>
<accession>A0A382E802</accession>
<protein>
    <recommendedName>
        <fullName evidence="2">Bulb-type lectin domain-containing protein</fullName>
    </recommendedName>
</protein>
<sequence length="248" mass="28129">MVKRIFLLILFSQVAFAQLDTLWTKNYLEELDSLTMYGESLQPTLDGGYVVLGQQSEVDQSSVLLMKANSDGEHLWTKSLPLTTYEYVDAISIDETSNSGLVVLTMESNFSCSGTVDSTSKAILVLFRLDMNGDTLWTRSYIQDYINYEDLCQYPYPFVFNGITLQNDNFLLFGCFYMYGQKKTWLKKINTVGDSLWENTYDMDDALDITEGQEGNLFITGGYGVQGSPATAYILKINPNGEQEWVQY</sequence>